<dbReference type="Proteomes" id="UP000314294">
    <property type="component" value="Unassembled WGS sequence"/>
</dbReference>
<protein>
    <submittedName>
        <fullName evidence="1">Uncharacterized protein</fullName>
    </submittedName>
</protein>
<accession>A0A4Z2F8C0</accession>
<organism evidence="1 2">
    <name type="scientific">Liparis tanakae</name>
    <name type="common">Tanaka's snailfish</name>
    <dbReference type="NCBI Taxonomy" id="230148"/>
    <lineage>
        <taxon>Eukaryota</taxon>
        <taxon>Metazoa</taxon>
        <taxon>Chordata</taxon>
        <taxon>Craniata</taxon>
        <taxon>Vertebrata</taxon>
        <taxon>Euteleostomi</taxon>
        <taxon>Actinopterygii</taxon>
        <taxon>Neopterygii</taxon>
        <taxon>Teleostei</taxon>
        <taxon>Neoteleostei</taxon>
        <taxon>Acanthomorphata</taxon>
        <taxon>Eupercaria</taxon>
        <taxon>Perciformes</taxon>
        <taxon>Cottioidei</taxon>
        <taxon>Cottales</taxon>
        <taxon>Liparidae</taxon>
        <taxon>Liparis</taxon>
    </lineage>
</organism>
<gene>
    <name evidence="1" type="ORF">EYF80_052439</name>
</gene>
<sequence>MKVYFRQVKWERAKCSSSKALAVVKGWVNTPLTQINHYVSTDRSAFCLNWAGDRLDIPAFGGSEAS</sequence>
<evidence type="ECO:0000313" key="1">
    <source>
        <dbReference type="EMBL" id="TNN37397.1"/>
    </source>
</evidence>
<dbReference type="EMBL" id="SRLO01001494">
    <property type="protein sequence ID" value="TNN37397.1"/>
    <property type="molecule type" value="Genomic_DNA"/>
</dbReference>
<reference evidence="1 2" key="1">
    <citation type="submission" date="2019-03" db="EMBL/GenBank/DDBJ databases">
        <title>First draft genome of Liparis tanakae, snailfish: a comprehensive survey of snailfish specific genes.</title>
        <authorList>
            <person name="Kim W."/>
            <person name="Song I."/>
            <person name="Jeong J.-H."/>
            <person name="Kim D."/>
            <person name="Kim S."/>
            <person name="Ryu S."/>
            <person name="Song J.Y."/>
            <person name="Lee S.K."/>
        </authorList>
    </citation>
    <scope>NUCLEOTIDE SEQUENCE [LARGE SCALE GENOMIC DNA]</scope>
    <source>
        <tissue evidence="1">Muscle</tissue>
    </source>
</reference>
<evidence type="ECO:0000313" key="2">
    <source>
        <dbReference type="Proteomes" id="UP000314294"/>
    </source>
</evidence>
<proteinExistence type="predicted"/>
<dbReference type="AlphaFoldDB" id="A0A4Z2F8C0"/>
<comment type="caution">
    <text evidence="1">The sequence shown here is derived from an EMBL/GenBank/DDBJ whole genome shotgun (WGS) entry which is preliminary data.</text>
</comment>
<keyword evidence="2" id="KW-1185">Reference proteome</keyword>
<name>A0A4Z2F8C0_9TELE</name>